<proteinExistence type="predicted"/>
<sequence>MASPSSLRNVLIDETNYLAALNDGIFEWNATLHQHKSTLVDAQTPTKPYVFTIVIKVDNLHSNLLPDGGYTKPSGITPSLSDARITVAGSRPSIEVIEPFKSDFNYALSHLDAILDKKQNPGIGWKASGLTFNNCGDFYGINRKPLTPSTADHVQSNNLENQPYDVYYDKYKVWSTAGWPINNARALQEREDMVKTRSHEVCPLPLKTFLSSPDDYKTVLAGRHVIAKFSILHASDTVWKEDFFDGVIDSLDPIEPTPDDIWDHYI</sequence>
<evidence type="ECO:0000313" key="2">
    <source>
        <dbReference type="Proteomes" id="UP001163846"/>
    </source>
</evidence>
<keyword evidence="2" id="KW-1185">Reference proteome</keyword>
<organism evidence="1 2">
    <name type="scientific">Lentinula raphanica</name>
    <dbReference type="NCBI Taxonomy" id="153919"/>
    <lineage>
        <taxon>Eukaryota</taxon>
        <taxon>Fungi</taxon>
        <taxon>Dikarya</taxon>
        <taxon>Basidiomycota</taxon>
        <taxon>Agaricomycotina</taxon>
        <taxon>Agaricomycetes</taxon>
        <taxon>Agaricomycetidae</taxon>
        <taxon>Agaricales</taxon>
        <taxon>Marasmiineae</taxon>
        <taxon>Omphalotaceae</taxon>
        <taxon>Lentinula</taxon>
    </lineage>
</organism>
<evidence type="ECO:0000313" key="1">
    <source>
        <dbReference type="EMBL" id="KAJ3844234.1"/>
    </source>
</evidence>
<name>A0AA38PJV2_9AGAR</name>
<comment type="caution">
    <text evidence="1">The sequence shown here is derived from an EMBL/GenBank/DDBJ whole genome shotgun (WGS) entry which is preliminary data.</text>
</comment>
<dbReference type="AlphaFoldDB" id="A0AA38PJV2"/>
<dbReference type="EMBL" id="MU805957">
    <property type="protein sequence ID" value="KAJ3844234.1"/>
    <property type="molecule type" value="Genomic_DNA"/>
</dbReference>
<dbReference type="Proteomes" id="UP001163846">
    <property type="component" value="Unassembled WGS sequence"/>
</dbReference>
<protein>
    <submittedName>
        <fullName evidence="1">Uncharacterized protein</fullName>
    </submittedName>
</protein>
<gene>
    <name evidence="1" type="ORF">F5878DRAFT_681227</name>
</gene>
<reference evidence="1" key="1">
    <citation type="submission" date="2022-08" db="EMBL/GenBank/DDBJ databases">
        <authorList>
            <consortium name="DOE Joint Genome Institute"/>
            <person name="Min B."/>
            <person name="Riley R."/>
            <person name="Sierra-Patev S."/>
            <person name="Naranjo-Ortiz M."/>
            <person name="Looney B."/>
            <person name="Konkel Z."/>
            <person name="Slot J.C."/>
            <person name="Sakamoto Y."/>
            <person name="Steenwyk J.L."/>
            <person name="Rokas A."/>
            <person name="Carro J."/>
            <person name="Camarero S."/>
            <person name="Ferreira P."/>
            <person name="Molpeceres G."/>
            <person name="Ruiz-Duenas F.J."/>
            <person name="Serrano A."/>
            <person name="Henrissat B."/>
            <person name="Drula E."/>
            <person name="Hughes K.W."/>
            <person name="Mata J.L."/>
            <person name="Ishikawa N.K."/>
            <person name="Vargas-Isla R."/>
            <person name="Ushijima S."/>
            <person name="Smith C.A."/>
            <person name="Ahrendt S."/>
            <person name="Andreopoulos W."/>
            <person name="He G."/>
            <person name="Labutti K."/>
            <person name="Lipzen A."/>
            <person name="Ng V."/>
            <person name="Sandor L."/>
            <person name="Barry K."/>
            <person name="Martinez A.T."/>
            <person name="Xiao Y."/>
            <person name="Gibbons J.G."/>
            <person name="Terashima K."/>
            <person name="Hibbett D.S."/>
            <person name="Grigoriev I.V."/>
        </authorList>
    </citation>
    <scope>NUCLEOTIDE SEQUENCE</scope>
    <source>
        <strain evidence="1">TFB9207</strain>
    </source>
</reference>
<accession>A0AA38PJV2</accession>